<keyword evidence="17" id="KW-0732">Signal</keyword>
<keyword evidence="20" id="KW-1185">Reference proteome</keyword>
<feature type="domain" description="Plant heme peroxidase family profile" evidence="18">
    <location>
        <begin position="21"/>
        <end position="320"/>
    </location>
</feature>
<comment type="subcellular location">
    <subcellularLocation>
        <location evidence="17">Secreted</location>
    </subcellularLocation>
</comment>
<evidence type="ECO:0000256" key="10">
    <source>
        <dbReference type="ARBA" id="ARBA00023180"/>
    </source>
</evidence>
<dbReference type="InterPro" id="IPR000823">
    <property type="entry name" value="Peroxidase_pln"/>
</dbReference>
<evidence type="ECO:0000256" key="11">
    <source>
        <dbReference type="ARBA" id="ARBA00023324"/>
    </source>
</evidence>
<evidence type="ECO:0000256" key="3">
    <source>
        <dbReference type="ARBA" id="ARBA00022559"/>
    </source>
</evidence>
<sequence>MNKVSVLFLLIALLFGLSSSQLQVDFYDSTCPSAEGIVRQTVDSFLSQNPGLGAGLIRLHFHDCFVRGCDGSVLLDSTPGIIAEKDSPPNLTLRGMEVIDQAKSRIEAKCPQTVSCSDILAFAARDSAAILAGGKISYAVPAGRRDGTVSISNDALQNLPGPSSNVQELQKRFDNKGLSLDEMVTLSGAHSIGVSHCSSFSNRLYTFNATFPQDPSMERGFANFLKDKCPINTDTTVPLDVVSPNRLDVTYYKNLRNHKGLFTSDQTLWSDPSTASMVNRNANSRTEWASKFGAAMVKMGSIGVMTGNQGEIRMNCRVVN</sequence>
<feature type="binding site" evidence="14">
    <location>
        <position position="72"/>
    </location>
    <ligand>
        <name>Ca(2+)</name>
        <dbReference type="ChEBI" id="CHEBI:29108"/>
        <label>1</label>
    </ligand>
</feature>
<name>A0AAV9C5A9_ACOCL</name>
<dbReference type="GO" id="GO:0046872">
    <property type="term" value="F:metal ion binding"/>
    <property type="evidence" value="ECO:0007669"/>
    <property type="project" value="UniProtKB-UniRule"/>
</dbReference>
<dbReference type="CDD" id="cd00693">
    <property type="entry name" value="secretory_peroxidase"/>
    <property type="match status" value="1"/>
</dbReference>
<comment type="similarity">
    <text evidence="2">Belongs to the peroxidase family. Ascorbate peroxidase subfamily.</text>
</comment>
<keyword evidence="8 14" id="KW-0408">Iron</keyword>
<evidence type="ECO:0000313" key="20">
    <source>
        <dbReference type="Proteomes" id="UP001180020"/>
    </source>
</evidence>
<feature type="binding site" evidence="14">
    <location>
        <position position="84"/>
    </location>
    <ligand>
        <name>Ca(2+)</name>
        <dbReference type="ChEBI" id="CHEBI:29108"/>
        <label>1</label>
    </ligand>
</feature>
<organism evidence="19 20">
    <name type="scientific">Acorus calamus</name>
    <name type="common">Sweet flag</name>
    <dbReference type="NCBI Taxonomy" id="4465"/>
    <lineage>
        <taxon>Eukaryota</taxon>
        <taxon>Viridiplantae</taxon>
        <taxon>Streptophyta</taxon>
        <taxon>Embryophyta</taxon>
        <taxon>Tracheophyta</taxon>
        <taxon>Spermatophyta</taxon>
        <taxon>Magnoliopsida</taxon>
        <taxon>Liliopsida</taxon>
        <taxon>Acoraceae</taxon>
        <taxon>Acorus</taxon>
    </lineage>
</organism>
<reference evidence="19" key="2">
    <citation type="submission" date="2023-06" db="EMBL/GenBank/DDBJ databases">
        <authorList>
            <person name="Ma L."/>
            <person name="Liu K.-W."/>
            <person name="Li Z."/>
            <person name="Hsiao Y.-Y."/>
            <person name="Qi Y."/>
            <person name="Fu T."/>
            <person name="Tang G."/>
            <person name="Zhang D."/>
            <person name="Sun W.-H."/>
            <person name="Liu D.-K."/>
            <person name="Li Y."/>
            <person name="Chen G.-Z."/>
            <person name="Liu X.-D."/>
            <person name="Liao X.-Y."/>
            <person name="Jiang Y.-T."/>
            <person name="Yu X."/>
            <person name="Hao Y."/>
            <person name="Huang J."/>
            <person name="Zhao X.-W."/>
            <person name="Ke S."/>
            <person name="Chen Y.-Y."/>
            <person name="Wu W.-L."/>
            <person name="Hsu J.-L."/>
            <person name="Lin Y.-F."/>
            <person name="Huang M.-D."/>
            <person name="Li C.-Y."/>
            <person name="Huang L."/>
            <person name="Wang Z.-W."/>
            <person name="Zhao X."/>
            <person name="Zhong W.-Y."/>
            <person name="Peng D.-H."/>
            <person name="Ahmad S."/>
            <person name="Lan S."/>
            <person name="Zhang J.-S."/>
            <person name="Tsai W.-C."/>
            <person name="Van De Peer Y."/>
            <person name="Liu Z.-J."/>
        </authorList>
    </citation>
    <scope>NUCLEOTIDE SEQUENCE</scope>
    <source>
        <strain evidence="19">CP</strain>
        <tissue evidence="19">Leaves</tissue>
    </source>
</reference>
<evidence type="ECO:0000256" key="9">
    <source>
        <dbReference type="ARBA" id="ARBA00023157"/>
    </source>
</evidence>
<feature type="chain" id="PRO_5043097372" description="Peroxidase" evidence="17">
    <location>
        <begin position="21"/>
        <end position="320"/>
    </location>
</feature>
<dbReference type="GO" id="GO:0006979">
    <property type="term" value="P:response to oxidative stress"/>
    <property type="evidence" value="ECO:0007669"/>
    <property type="project" value="UniProtKB-UniRule"/>
</dbReference>
<dbReference type="InterPro" id="IPR019794">
    <property type="entry name" value="Peroxidases_AS"/>
</dbReference>
<evidence type="ECO:0000256" key="14">
    <source>
        <dbReference type="PIRSR" id="PIRSR600823-3"/>
    </source>
</evidence>
<feature type="binding site" description="axial binding residue" evidence="14">
    <location>
        <position position="190"/>
    </location>
    <ligand>
        <name>heme b</name>
        <dbReference type="ChEBI" id="CHEBI:60344"/>
    </ligand>
    <ligandPart>
        <name>Fe</name>
        <dbReference type="ChEBI" id="CHEBI:18248"/>
    </ligandPart>
</feature>
<feature type="disulfide bond" evidence="16">
    <location>
        <begin position="197"/>
        <end position="229"/>
    </location>
</feature>
<keyword evidence="6 14" id="KW-0106">Calcium</keyword>
<keyword evidence="3 17" id="KW-0575">Peroxidase</keyword>
<dbReference type="GO" id="GO:0042744">
    <property type="term" value="P:hydrogen peroxide catabolic process"/>
    <property type="evidence" value="ECO:0007669"/>
    <property type="project" value="UniProtKB-KW"/>
</dbReference>
<gene>
    <name evidence="19" type="ORF">QJS10_CPB21g00063</name>
</gene>
<comment type="similarity">
    <text evidence="17">Belongs to the peroxidase family. Classical plant (class III) peroxidase subfamily.</text>
</comment>
<evidence type="ECO:0000259" key="18">
    <source>
        <dbReference type="PROSITE" id="PS50873"/>
    </source>
</evidence>
<keyword evidence="9 16" id="KW-1015">Disulfide bond</keyword>
<dbReference type="Gene3D" id="1.10.520.10">
    <property type="match status" value="1"/>
</dbReference>
<evidence type="ECO:0000256" key="5">
    <source>
        <dbReference type="ARBA" id="ARBA00022723"/>
    </source>
</evidence>
<dbReference type="InterPro" id="IPR019793">
    <property type="entry name" value="Peroxidases_heam-ligand_BS"/>
</dbReference>
<evidence type="ECO:0000256" key="8">
    <source>
        <dbReference type="ARBA" id="ARBA00023004"/>
    </source>
</evidence>
<keyword evidence="17" id="KW-0964">Secreted</keyword>
<keyword evidence="7 17" id="KW-0560">Oxidoreductase</keyword>
<comment type="caution">
    <text evidence="19">The sequence shown here is derived from an EMBL/GenBank/DDBJ whole genome shotgun (WGS) entry which is preliminary data.</text>
</comment>
<comment type="function">
    <text evidence="17">Removal of H(2)O(2), oxidation of toxic reductants, biosynthesis and degradation of lignin, suberization, auxin catabolism, response to environmental stresses such as wounding, pathogen attack and oxidative stress.</text>
</comment>
<evidence type="ECO:0000256" key="6">
    <source>
        <dbReference type="ARBA" id="ARBA00022837"/>
    </source>
</evidence>
<proteinExistence type="inferred from homology"/>
<keyword evidence="11 17" id="KW-0376">Hydrogen peroxide</keyword>
<feature type="binding site" evidence="13">
    <location>
        <position position="160"/>
    </location>
    <ligand>
        <name>substrate</name>
    </ligand>
</feature>
<evidence type="ECO:0000256" key="12">
    <source>
        <dbReference type="PIRSR" id="PIRSR600823-1"/>
    </source>
</evidence>
<feature type="disulfide bond" evidence="16">
    <location>
        <begin position="64"/>
        <end position="69"/>
    </location>
</feature>
<dbReference type="GO" id="GO:0140825">
    <property type="term" value="F:lactoperoxidase activity"/>
    <property type="evidence" value="ECO:0007669"/>
    <property type="project" value="UniProtKB-EC"/>
</dbReference>
<dbReference type="GO" id="GO:0005576">
    <property type="term" value="C:extracellular region"/>
    <property type="evidence" value="ECO:0007669"/>
    <property type="project" value="UniProtKB-SubCell"/>
</dbReference>
<comment type="catalytic activity">
    <reaction evidence="1 17">
        <text>2 a phenolic donor + H2O2 = 2 a phenolic radical donor + 2 H2O</text>
        <dbReference type="Rhea" id="RHEA:56136"/>
        <dbReference type="ChEBI" id="CHEBI:15377"/>
        <dbReference type="ChEBI" id="CHEBI:16240"/>
        <dbReference type="ChEBI" id="CHEBI:139520"/>
        <dbReference type="ChEBI" id="CHEBI:139521"/>
        <dbReference type="EC" id="1.11.1.7"/>
    </reaction>
</comment>
<evidence type="ECO:0000256" key="4">
    <source>
        <dbReference type="ARBA" id="ARBA00022617"/>
    </source>
</evidence>
<dbReference type="PRINTS" id="PR00458">
    <property type="entry name" value="PEROXIDASE"/>
</dbReference>
<dbReference type="EC" id="1.11.1.7" evidence="17"/>
<feature type="binding site" evidence="14">
    <location>
        <position position="240"/>
    </location>
    <ligand>
        <name>Ca(2+)</name>
        <dbReference type="ChEBI" id="CHEBI:29108"/>
        <label>2</label>
    </ligand>
</feature>
<feature type="site" description="Transition state stabilizer" evidence="15">
    <location>
        <position position="58"/>
    </location>
</feature>
<keyword evidence="4 17" id="KW-0349">Heme</keyword>
<dbReference type="Gene3D" id="1.10.420.10">
    <property type="entry name" value="Peroxidase, domain 2"/>
    <property type="match status" value="1"/>
</dbReference>
<keyword evidence="5 14" id="KW-0479">Metal-binding</keyword>
<feature type="binding site" evidence="14">
    <location>
        <position position="248"/>
    </location>
    <ligand>
        <name>Ca(2+)</name>
        <dbReference type="ChEBI" id="CHEBI:29108"/>
        <label>2</label>
    </ligand>
</feature>
<comment type="cofactor">
    <cofactor evidence="14 17">
        <name>Ca(2+)</name>
        <dbReference type="ChEBI" id="CHEBI:29108"/>
    </cofactor>
    <text evidence="14 17">Binds 2 calcium ions per subunit.</text>
</comment>
<evidence type="ECO:0000256" key="2">
    <source>
        <dbReference type="ARBA" id="ARBA00006873"/>
    </source>
</evidence>
<feature type="disulfide bond" evidence="16">
    <location>
        <begin position="31"/>
        <end position="110"/>
    </location>
</feature>
<dbReference type="AlphaFoldDB" id="A0AAV9C5A9"/>
<dbReference type="Proteomes" id="UP001180020">
    <property type="component" value="Unassembled WGS sequence"/>
</dbReference>
<dbReference type="PRINTS" id="PR00461">
    <property type="entry name" value="PLPEROXIDASE"/>
</dbReference>
<keyword evidence="10" id="KW-0325">Glycoprotein</keyword>
<dbReference type="FunFam" id="1.10.420.10:FF:000006">
    <property type="entry name" value="Peroxidase"/>
    <property type="match status" value="1"/>
</dbReference>
<reference evidence="19" key="1">
    <citation type="journal article" date="2023" name="Nat. Commun.">
        <title>Diploid and tetraploid genomes of Acorus and the evolution of monocots.</title>
        <authorList>
            <person name="Ma L."/>
            <person name="Liu K.W."/>
            <person name="Li Z."/>
            <person name="Hsiao Y.Y."/>
            <person name="Qi Y."/>
            <person name="Fu T."/>
            <person name="Tang G.D."/>
            <person name="Zhang D."/>
            <person name="Sun W.H."/>
            <person name="Liu D.K."/>
            <person name="Li Y."/>
            <person name="Chen G.Z."/>
            <person name="Liu X.D."/>
            <person name="Liao X.Y."/>
            <person name="Jiang Y.T."/>
            <person name="Yu X."/>
            <person name="Hao Y."/>
            <person name="Huang J."/>
            <person name="Zhao X.W."/>
            <person name="Ke S."/>
            <person name="Chen Y.Y."/>
            <person name="Wu W.L."/>
            <person name="Hsu J.L."/>
            <person name="Lin Y.F."/>
            <person name="Huang M.D."/>
            <person name="Li C.Y."/>
            <person name="Huang L."/>
            <person name="Wang Z.W."/>
            <person name="Zhao X."/>
            <person name="Zhong W.Y."/>
            <person name="Peng D.H."/>
            <person name="Ahmad S."/>
            <person name="Lan S."/>
            <person name="Zhang J.S."/>
            <person name="Tsai W.C."/>
            <person name="Van de Peer Y."/>
            <person name="Liu Z.J."/>
        </authorList>
    </citation>
    <scope>NUCLEOTIDE SEQUENCE</scope>
    <source>
        <strain evidence="19">CP</strain>
    </source>
</reference>
<feature type="binding site" evidence="14">
    <location>
        <position position="70"/>
    </location>
    <ligand>
        <name>Ca(2+)</name>
        <dbReference type="ChEBI" id="CHEBI:29108"/>
        <label>1</label>
    </ligand>
</feature>
<protein>
    <recommendedName>
        <fullName evidence="17">Peroxidase</fullName>
        <ecNumber evidence="17">1.11.1.7</ecNumber>
    </recommendedName>
</protein>
<dbReference type="FunFam" id="1.10.520.10:FF:000001">
    <property type="entry name" value="Peroxidase"/>
    <property type="match status" value="1"/>
</dbReference>
<feature type="binding site" evidence="14">
    <location>
        <position position="66"/>
    </location>
    <ligand>
        <name>Ca(2+)</name>
        <dbReference type="ChEBI" id="CHEBI:29108"/>
        <label>1</label>
    </ligand>
</feature>
<dbReference type="PROSITE" id="PS00435">
    <property type="entry name" value="PEROXIDASE_1"/>
    <property type="match status" value="1"/>
</dbReference>
<feature type="binding site" evidence="14">
    <location>
        <position position="63"/>
    </location>
    <ligand>
        <name>Ca(2+)</name>
        <dbReference type="ChEBI" id="CHEBI:29108"/>
        <label>1</label>
    </ligand>
</feature>
<dbReference type="InterPro" id="IPR033905">
    <property type="entry name" value="Secretory_peroxidase"/>
</dbReference>
<evidence type="ECO:0000256" key="17">
    <source>
        <dbReference type="RuleBase" id="RU362060"/>
    </source>
</evidence>
<comment type="cofactor">
    <cofactor evidence="14 17">
        <name>heme b</name>
        <dbReference type="ChEBI" id="CHEBI:60344"/>
    </cofactor>
    <text evidence="14 17">Binds 1 heme b (iron(II)-protoporphyrin IX) group per subunit.</text>
</comment>
<evidence type="ECO:0000256" key="7">
    <source>
        <dbReference type="ARBA" id="ARBA00023002"/>
    </source>
</evidence>
<dbReference type="PANTHER" id="PTHR31235">
    <property type="entry name" value="PEROXIDASE 25-RELATED"/>
    <property type="match status" value="1"/>
</dbReference>
<dbReference type="PROSITE" id="PS00436">
    <property type="entry name" value="PEROXIDASE_2"/>
    <property type="match status" value="1"/>
</dbReference>
<accession>A0AAV9C5A9</accession>
<evidence type="ECO:0000313" key="19">
    <source>
        <dbReference type="EMBL" id="KAK1283764.1"/>
    </source>
</evidence>
<evidence type="ECO:0000256" key="1">
    <source>
        <dbReference type="ARBA" id="ARBA00000189"/>
    </source>
</evidence>
<feature type="disulfide bond" evidence="16">
    <location>
        <begin position="116"/>
        <end position="316"/>
    </location>
</feature>
<dbReference type="SUPFAM" id="SSF48113">
    <property type="entry name" value="Heme-dependent peroxidases"/>
    <property type="match status" value="1"/>
</dbReference>
<dbReference type="PROSITE" id="PS50873">
    <property type="entry name" value="PEROXIDASE_4"/>
    <property type="match status" value="1"/>
</dbReference>
<evidence type="ECO:0000256" key="13">
    <source>
        <dbReference type="PIRSR" id="PIRSR600823-2"/>
    </source>
</evidence>
<dbReference type="Pfam" id="PF00141">
    <property type="entry name" value="peroxidase"/>
    <property type="match status" value="1"/>
</dbReference>
<dbReference type="EMBL" id="JAUJYO010000021">
    <property type="protein sequence ID" value="KAK1283764.1"/>
    <property type="molecule type" value="Genomic_DNA"/>
</dbReference>
<feature type="binding site" evidence="14">
    <location>
        <position position="68"/>
    </location>
    <ligand>
        <name>Ca(2+)</name>
        <dbReference type="ChEBI" id="CHEBI:29108"/>
        <label>1</label>
    </ligand>
</feature>
<dbReference type="InterPro" id="IPR010255">
    <property type="entry name" value="Haem_peroxidase_sf"/>
</dbReference>
<feature type="signal peptide" evidence="17">
    <location>
        <begin position="1"/>
        <end position="20"/>
    </location>
</feature>
<dbReference type="GO" id="GO:0020037">
    <property type="term" value="F:heme binding"/>
    <property type="evidence" value="ECO:0007669"/>
    <property type="project" value="UniProtKB-UniRule"/>
</dbReference>
<evidence type="ECO:0000256" key="15">
    <source>
        <dbReference type="PIRSR" id="PIRSR600823-4"/>
    </source>
</evidence>
<feature type="active site" description="Proton acceptor" evidence="12">
    <location>
        <position position="62"/>
    </location>
</feature>
<evidence type="ECO:0000256" key="16">
    <source>
        <dbReference type="PIRSR" id="PIRSR600823-5"/>
    </source>
</evidence>
<dbReference type="InterPro" id="IPR002016">
    <property type="entry name" value="Haem_peroxidase"/>
</dbReference>